<dbReference type="SMART" id="SM00052">
    <property type="entry name" value="EAL"/>
    <property type="match status" value="1"/>
</dbReference>
<dbReference type="SMART" id="SM00267">
    <property type="entry name" value="GGDEF"/>
    <property type="match status" value="1"/>
</dbReference>
<dbReference type="CDD" id="cd01949">
    <property type="entry name" value="GGDEF"/>
    <property type="match status" value="1"/>
</dbReference>
<dbReference type="PANTHER" id="PTHR44757:SF2">
    <property type="entry name" value="BIOFILM ARCHITECTURE MAINTENANCE PROTEIN MBAA"/>
    <property type="match status" value="1"/>
</dbReference>
<keyword evidence="1" id="KW-0472">Membrane</keyword>
<keyword evidence="5" id="KW-1185">Reference proteome</keyword>
<dbReference type="CDD" id="cd01948">
    <property type="entry name" value="EAL"/>
    <property type="match status" value="1"/>
</dbReference>
<dbReference type="Pfam" id="PF00990">
    <property type="entry name" value="GGDEF"/>
    <property type="match status" value="1"/>
</dbReference>
<evidence type="ECO:0008006" key="6">
    <source>
        <dbReference type="Google" id="ProtNLM"/>
    </source>
</evidence>
<dbReference type="InterPro" id="IPR029787">
    <property type="entry name" value="Nucleotide_cyclase"/>
</dbReference>
<reference evidence="4 5" key="1">
    <citation type="submission" date="2018-04" db="EMBL/GenBank/DDBJ databases">
        <title>Novel species isolated from glacier.</title>
        <authorList>
            <person name="Liu Q."/>
            <person name="Xin Y.-H."/>
        </authorList>
    </citation>
    <scope>NUCLEOTIDE SEQUENCE [LARGE SCALE GENOMIC DNA]</scope>
    <source>
        <strain evidence="4 5">GT1R17</strain>
    </source>
</reference>
<dbReference type="Gene3D" id="3.20.20.450">
    <property type="entry name" value="EAL domain"/>
    <property type="match status" value="1"/>
</dbReference>
<dbReference type="AlphaFoldDB" id="A0A2T5MES4"/>
<comment type="caution">
    <text evidence="4">The sequence shown here is derived from an EMBL/GenBank/DDBJ whole genome shotgun (WGS) entry which is preliminary data.</text>
</comment>
<evidence type="ECO:0000313" key="5">
    <source>
        <dbReference type="Proteomes" id="UP000244248"/>
    </source>
</evidence>
<name>A0A2T5MES4_9GAMM</name>
<evidence type="ECO:0000256" key="1">
    <source>
        <dbReference type="SAM" id="Phobius"/>
    </source>
</evidence>
<dbReference type="Pfam" id="PF00563">
    <property type="entry name" value="EAL"/>
    <property type="match status" value="1"/>
</dbReference>
<dbReference type="InterPro" id="IPR043128">
    <property type="entry name" value="Rev_trsase/Diguanyl_cyclase"/>
</dbReference>
<keyword evidence="1" id="KW-1133">Transmembrane helix</keyword>
<evidence type="ECO:0000259" key="3">
    <source>
        <dbReference type="PROSITE" id="PS50887"/>
    </source>
</evidence>
<dbReference type="EMBL" id="QANS01000004">
    <property type="protein sequence ID" value="PTU31078.1"/>
    <property type="molecule type" value="Genomic_DNA"/>
</dbReference>
<dbReference type="Proteomes" id="UP000244248">
    <property type="component" value="Unassembled WGS sequence"/>
</dbReference>
<dbReference type="PANTHER" id="PTHR44757">
    <property type="entry name" value="DIGUANYLATE CYCLASE DGCP"/>
    <property type="match status" value="1"/>
</dbReference>
<gene>
    <name evidence="4" type="ORF">CJD38_12360</name>
</gene>
<dbReference type="OrthoDB" id="9804951at2"/>
<dbReference type="InterPro" id="IPR000160">
    <property type="entry name" value="GGDEF_dom"/>
</dbReference>
<dbReference type="PROSITE" id="PS50887">
    <property type="entry name" value="GGDEF"/>
    <property type="match status" value="1"/>
</dbReference>
<evidence type="ECO:0000259" key="2">
    <source>
        <dbReference type="PROSITE" id="PS50883"/>
    </source>
</evidence>
<feature type="domain" description="GGDEF" evidence="3">
    <location>
        <begin position="150"/>
        <end position="283"/>
    </location>
</feature>
<dbReference type="SUPFAM" id="SSF55073">
    <property type="entry name" value="Nucleotide cyclase"/>
    <property type="match status" value="1"/>
</dbReference>
<accession>A0A2T5MES4</accession>
<dbReference type="PROSITE" id="PS50883">
    <property type="entry name" value="EAL"/>
    <property type="match status" value="1"/>
</dbReference>
<dbReference type="SUPFAM" id="SSF141868">
    <property type="entry name" value="EAL domain-like"/>
    <property type="match status" value="1"/>
</dbReference>
<keyword evidence="1" id="KW-0812">Transmembrane</keyword>
<dbReference type="InterPro" id="IPR035919">
    <property type="entry name" value="EAL_sf"/>
</dbReference>
<dbReference type="NCBIfam" id="TIGR00254">
    <property type="entry name" value="GGDEF"/>
    <property type="match status" value="1"/>
</dbReference>
<feature type="transmembrane region" description="Helical" evidence="1">
    <location>
        <begin position="28"/>
        <end position="48"/>
    </location>
</feature>
<dbReference type="RefSeq" id="WP_107940665.1">
    <property type="nucleotide sequence ID" value="NZ_QANS01000004.1"/>
</dbReference>
<protein>
    <recommendedName>
        <fullName evidence="6">GGDEF-domain containing protein</fullName>
    </recommendedName>
</protein>
<feature type="domain" description="EAL" evidence="2">
    <location>
        <begin position="291"/>
        <end position="544"/>
    </location>
</feature>
<evidence type="ECO:0000313" key="4">
    <source>
        <dbReference type="EMBL" id="PTU31078.1"/>
    </source>
</evidence>
<organism evidence="4 5">
    <name type="scientific">Stenotrophobium rhamnosiphilum</name>
    <dbReference type="NCBI Taxonomy" id="2029166"/>
    <lineage>
        <taxon>Bacteria</taxon>
        <taxon>Pseudomonadati</taxon>
        <taxon>Pseudomonadota</taxon>
        <taxon>Gammaproteobacteria</taxon>
        <taxon>Nevskiales</taxon>
        <taxon>Nevskiaceae</taxon>
        <taxon>Stenotrophobium</taxon>
    </lineage>
</organism>
<sequence length="546" mass="60052">MDQAAQFTSFNQLNKTAIFLRARANRHAWTGLSIALAALCLAMVFSSYMQFGTLSLETLQAIQLNNPAIWLLDVMPFLFLAWGQYIGTVMSYQAGAMLADETRELREQNTKLEYELERKGHHKQLTDLPNQWSFAAKLSRVISRRAAHQGRCAVLVIDTQQYHEVALAHGDDAAREFIDQVAQRLSTTLAEGSVIGHFGYDDFALLIRSVESEAEALAIAARVQSSLDMPLQIRRQPMSLRSSIGIAVYPEHGSDSASLIRHAETAKYAASAAGLECLAYRPELENARSEIPRLIAELHAALDCDGLSADYVLQKSLRDGESPRLRMICRWTHPRRGSIEQDEFLNLPGRPSLIHSLTLWQLREAFERLAAERQSVSPSMMMSLRLGDAAYKDFPLAKTVTGLLRAHDLPDGALTLELRESALQTDAAAIEQLQILRNNGVRICLVGIGGPGASPACVLYFPVNEVQLVPALLKLASNQDTAHHVLISTVKMFEGLNIKVTACGVDSPDLLNLARSAGADYAEGLATRGNEIESVSNVYELHPALA</sequence>
<dbReference type="InterPro" id="IPR052155">
    <property type="entry name" value="Biofilm_reg_signaling"/>
</dbReference>
<proteinExistence type="predicted"/>
<dbReference type="InterPro" id="IPR001633">
    <property type="entry name" value="EAL_dom"/>
</dbReference>
<dbReference type="Gene3D" id="3.30.70.270">
    <property type="match status" value="1"/>
</dbReference>